<sequence>MRKIIGCCIGLLFILWLVTPYQMNAEELSRTDAAISFEEAQITDKGKLPATYVPELKVVSNRGVLPSTGELVQSFIILLLGIFGLILFMGIHSMKRIYDLSKGESNI</sequence>
<keyword evidence="1" id="KW-0472">Membrane</keyword>
<reference evidence="3" key="1">
    <citation type="submission" date="2017-05" db="EMBL/GenBank/DDBJ databases">
        <title>The Genome Sequence of EEnterococcus faecalis 9F2_4866.</title>
        <authorList>
            <consortium name="The Broad Institute Genomics Platform"/>
            <consortium name="The Broad Institute Genomic Center for Infectious Diseases"/>
            <person name="Earl A."/>
            <person name="Manson A."/>
            <person name="Schwartman J."/>
            <person name="Gilmore M."/>
            <person name="Abouelleil A."/>
            <person name="Cao P."/>
            <person name="Chapman S."/>
            <person name="Cusick C."/>
            <person name="Shea T."/>
            <person name="Young S."/>
            <person name="Neafsey D."/>
            <person name="Nusbaum C."/>
            <person name="Birren B."/>
        </authorList>
    </citation>
    <scope>NUCLEOTIDE SEQUENCE [LARGE SCALE GENOMIC DNA]</scope>
    <source>
        <strain evidence="3">12C11_DIV0727</strain>
    </source>
</reference>
<gene>
    <name evidence="2" type="ORF">A5866_001964</name>
</gene>
<keyword evidence="3" id="KW-1185">Reference proteome</keyword>
<reference evidence="2 3" key="2">
    <citation type="submission" date="2024-03" db="EMBL/GenBank/DDBJ databases">
        <title>The Genome Sequence of Enterococcus sp. DIV0727d.</title>
        <authorList>
            <consortium name="The Broad Institute Genomics Platform"/>
            <consortium name="The Broad Institute Microbial Omics Core"/>
            <consortium name="The Broad Institute Genomic Center for Infectious Diseases"/>
            <person name="Earl A."/>
            <person name="Manson A."/>
            <person name="Gilmore M."/>
            <person name="Schwartman J."/>
            <person name="Shea T."/>
            <person name="Abouelleil A."/>
            <person name="Cao P."/>
            <person name="Chapman S."/>
            <person name="Cusick C."/>
            <person name="Young S."/>
            <person name="Neafsey D."/>
            <person name="Nusbaum C."/>
            <person name="Birren B."/>
        </authorList>
    </citation>
    <scope>NUCLEOTIDE SEQUENCE [LARGE SCALE GENOMIC DNA]</scope>
    <source>
        <strain evidence="2 3">12C11_DIV0727</strain>
    </source>
</reference>
<proteinExistence type="predicted"/>
<accession>A0ABZ2T6G1</accession>
<name>A0ABZ2T6G1_9ENTE</name>
<protein>
    <recommendedName>
        <fullName evidence="4">Gram-positive cocci surface proteins LPxTG domain-containing protein</fullName>
    </recommendedName>
</protein>
<evidence type="ECO:0008006" key="4">
    <source>
        <dbReference type="Google" id="ProtNLM"/>
    </source>
</evidence>
<dbReference type="RefSeq" id="WP_086443657.1">
    <property type="nucleotide sequence ID" value="NZ_CP147248.1"/>
</dbReference>
<evidence type="ECO:0000313" key="2">
    <source>
        <dbReference type="EMBL" id="WYJ86880.1"/>
    </source>
</evidence>
<keyword evidence="1" id="KW-1133">Transmembrane helix</keyword>
<evidence type="ECO:0000256" key="1">
    <source>
        <dbReference type="SAM" id="Phobius"/>
    </source>
</evidence>
<keyword evidence="1" id="KW-0812">Transmembrane</keyword>
<organism evidence="2 3">
    <name type="scientific">Candidatus Enterococcus lemimoniae</name>
    <dbReference type="NCBI Taxonomy" id="1834167"/>
    <lineage>
        <taxon>Bacteria</taxon>
        <taxon>Bacillati</taxon>
        <taxon>Bacillota</taxon>
        <taxon>Bacilli</taxon>
        <taxon>Lactobacillales</taxon>
        <taxon>Enterococcaceae</taxon>
        <taxon>Enterococcus</taxon>
    </lineage>
</organism>
<dbReference type="EMBL" id="CP147248">
    <property type="protein sequence ID" value="WYJ86880.1"/>
    <property type="molecule type" value="Genomic_DNA"/>
</dbReference>
<feature type="transmembrane region" description="Helical" evidence="1">
    <location>
        <begin position="71"/>
        <end position="91"/>
    </location>
</feature>
<dbReference type="Proteomes" id="UP000195080">
    <property type="component" value="Chromosome"/>
</dbReference>
<evidence type="ECO:0000313" key="3">
    <source>
        <dbReference type="Proteomes" id="UP000195080"/>
    </source>
</evidence>